<comment type="caution">
    <text evidence="4">The sequence shown here is derived from an EMBL/GenBank/DDBJ whole genome shotgun (WGS) entry which is preliminary data.</text>
</comment>
<keyword evidence="1" id="KW-0677">Repeat</keyword>
<keyword evidence="5" id="KW-1185">Reference proteome</keyword>
<dbReference type="InterPro" id="IPR056884">
    <property type="entry name" value="NPHP3-like_N"/>
</dbReference>
<dbReference type="Pfam" id="PF24883">
    <property type="entry name" value="NPHP3_N"/>
    <property type="match status" value="1"/>
</dbReference>
<dbReference type="Proteomes" id="UP001175000">
    <property type="component" value="Unassembled WGS sequence"/>
</dbReference>
<reference evidence="4" key="1">
    <citation type="submission" date="2023-06" db="EMBL/GenBank/DDBJ databases">
        <title>Genome-scale phylogeny and comparative genomics of the fungal order Sordariales.</title>
        <authorList>
            <consortium name="Lawrence Berkeley National Laboratory"/>
            <person name="Hensen N."/>
            <person name="Bonometti L."/>
            <person name="Westerberg I."/>
            <person name="Brannstrom I.O."/>
            <person name="Guillou S."/>
            <person name="Cros-Aarteil S."/>
            <person name="Calhoun S."/>
            <person name="Haridas S."/>
            <person name="Kuo A."/>
            <person name="Mondo S."/>
            <person name="Pangilinan J."/>
            <person name="Riley R."/>
            <person name="Labutti K."/>
            <person name="Andreopoulos B."/>
            <person name="Lipzen A."/>
            <person name="Chen C."/>
            <person name="Yanf M."/>
            <person name="Daum C."/>
            <person name="Ng V."/>
            <person name="Clum A."/>
            <person name="Steindorff A."/>
            <person name="Ohm R."/>
            <person name="Martin F."/>
            <person name="Silar P."/>
            <person name="Natvig D."/>
            <person name="Lalanne C."/>
            <person name="Gautier V."/>
            <person name="Ament-Velasquez S.L."/>
            <person name="Kruys A."/>
            <person name="Hutchinson M.I."/>
            <person name="Powell A.J."/>
            <person name="Barry K."/>
            <person name="Miller A.N."/>
            <person name="Grigoriev I.V."/>
            <person name="Debuchy R."/>
            <person name="Gladieux P."/>
            <person name="Thoren M.H."/>
            <person name="Johannesson H."/>
        </authorList>
    </citation>
    <scope>NUCLEOTIDE SEQUENCE</scope>
    <source>
        <strain evidence="4">CBS 606.72</strain>
    </source>
</reference>
<organism evidence="4 5">
    <name type="scientific">Immersiella caudata</name>
    <dbReference type="NCBI Taxonomy" id="314043"/>
    <lineage>
        <taxon>Eukaryota</taxon>
        <taxon>Fungi</taxon>
        <taxon>Dikarya</taxon>
        <taxon>Ascomycota</taxon>
        <taxon>Pezizomycotina</taxon>
        <taxon>Sordariomycetes</taxon>
        <taxon>Sordariomycetidae</taxon>
        <taxon>Sordariales</taxon>
        <taxon>Lasiosphaeriaceae</taxon>
        <taxon>Immersiella</taxon>
    </lineage>
</organism>
<evidence type="ECO:0000256" key="1">
    <source>
        <dbReference type="ARBA" id="ARBA00022737"/>
    </source>
</evidence>
<evidence type="ECO:0000313" key="5">
    <source>
        <dbReference type="Proteomes" id="UP001175000"/>
    </source>
</evidence>
<gene>
    <name evidence="4" type="ORF">B0T14DRAFT_594288</name>
</gene>
<feature type="domain" description="Nephrocystin 3-like N-terminal" evidence="3">
    <location>
        <begin position="94"/>
        <end position="141"/>
    </location>
</feature>
<sequence length="831" mass="94158">MNIFGTSRKVRSPSEGASQDAGSRMPYAATSAIQPTVTPRPASPGPAADAFWSANGLLDGPVLPPPSPDEEKFLRSLNSSYQHHRGQVDGPVPGTCEWIASREVWKRWDSFLGPALLWVTAAAGGGKSVLAKFLLGHLEAKRPLSSGQLPLLQHIPRGATRNLGSLWEALKAVLKEVNAKEVTWVLDGLDECEPASLHELLRKMSEYLDDSLRGASRSEPSRTRFKMILLSRPQNTIQQAIALVNFAPQRFLPNQNRFQLALEKQADNVVKDMAGFIRFKISELKQSPSTSELLSPDMFAWLESKLMSNPNQTFLSVSLIISHIQYTEADEISTPLLESILTFTCLDDLYESILECRTLPLKGRKALMLVLAAVRPLTLKEMCAAVEVHQDHFIKEEGSVAEELVTKHKDEFPFQFGERLQIQDQSSQMGSLIQQGLARAGGSQQSWLRHNPRSEEYSATPAEIATSSSVRTLDQLGQLLHKPFFNHLHQICGPLLKVRGSQIYIAHQTAREFLLARPGMLDSDAVNAWIPLGPSKTTTRQLTETNPRWHHSIRLEDANRLFLQTCASYIRLFHSDPMHNQDPTQWTSRSVTSYLKSIRNDPPRALFKYAAFHWLDHYRPVRRELEFSFDYLLNPNSPYFNHWVFVHRSWTMVENKNKSEEVKGIPIGGSNRRNDGREWKSDAEFSMSLKIGNLDDMDQNRWLTGWQKGNGWMDATETEKFERVLDHFGFSSGYEMELFDEEFMKGEEWWKTGDEQDGDEEGVEMIPDRVKFLRRRRRALVMERLGELSDPLSQQGSIPSWHEIGSFFTTMGSFQGGQSVYRGAQSGESRV</sequence>
<evidence type="ECO:0000259" key="3">
    <source>
        <dbReference type="Pfam" id="PF24883"/>
    </source>
</evidence>
<name>A0AA39THF4_9PEZI</name>
<feature type="region of interest" description="Disordered" evidence="2">
    <location>
        <begin position="1"/>
        <end position="50"/>
    </location>
</feature>
<dbReference type="AlphaFoldDB" id="A0AA39THF4"/>
<dbReference type="EMBL" id="JAULSU010000007">
    <property type="protein sequence ID" value="KAK0611227.1"/>
    <property type="molecule type" value="Genomic_DNA"/>
</dbReference>
<accession>A0AA39THF4</accession>
<evidence type="ECO:0000256" key="2">
    <source>
        <dbReference type="SAM" id="MobiDB-lite"/>
    </source>
</evidence>
<dbReference type="PANTHER" id="PTHR10039">
    <property type="entry name" value="AMELOGENIN"/>
    <property type="match status" value="1"/>
</dbReference>
<protein>
    <recommendedName>
        <fullName evidence="3">Nephrocystin 3-like N-terminal domain-containing protein</fullName>
    </recommendedName>
</protein>
<proteinExistence type="predicted"/>
<evidence type="ECO:0000313" key="4">
    <source>
        <dbReference type="EMBL" id="KAK0611227.1"/>
    </source>
</evidence>